<organism evidence="2 3">
    <name type="scientific">Chara braunii</name>
    <name type="common">Braun's stonewort</name>
    <dbReference type="NCBI Taxonomy" id="69332"/>
    <lineage>
        <taxon>Eukaryota</taxon>
        <taxon>Viridiplantae</taxon>
        <taxon>Streptophyta</taxon>
        <taxon>Charophyceae</taxon>
        <taxon>Charales</taxon>
        <taxon>Characeae</taxon>
        <taxon>Chara</taxon>
    </lineage>
</organism>
<name>A0A388MCK0_CHABU</name>
<dbReference type="Proteomes" id="UP000265515">
    <property type="component" value="Unassembled WGS sequence"/>
</dbReference>
<evidence type="ECO:0000313" key="3">
    <source>
        <dbReference type="Proteomes" id="UP000265515"/>
    </source>
</evidence>
<feature type="compositionally biased region" description="Polar residues" evidence="1">
    <location>
        <begin position="425"/>
        <end position="435"/>
    </location>
</feature>
<reference evidence="2 3" key="1">
    <citation type="journal article" date="2018" name="Cell">
        <title>The Chara Genome: Secondary Complexity and Implications for Plant Terrestrialization.</title>
        <authorList>
            <person name="Nishiyama T."/>
            <person name="Sakayama H."/>
            <person name="Vries J.D."/>
            <person name="Buschmann H."/>
            <person name="Saint-Marcoux D."/>
            <person name="Ullrich K.K."/>
            <person name="Haas F.B."/>
            <person name="Vanderstraeten L."/>
            <person name="Becker D."/>
            <person name="Lang D."/>
            <person name="Vosolsobe S."/>
            <person name="Rombauts S."/>
            <person name="Wilhelmsson P.K.I."/>
            <person name="Janitza P."/>
            <person name="Kern R."/>
            <person name="Heyl A."/>
            <person name="Rumpler F."/>
            <person name="Villalobos L.I.A.C."/>
            <person name="Clay J.M."/>
            <person name="Skokan R."/>
            <person name="Toyoda A."/>
            <person name="Suzuki Y."/>
            <person name="Kagoshima H."/>
            <person name="Schijlen E."/>
            <person name="Tajeshwar N."/>
            <person name="Catarino B."/>
            <person name="Hetherington A.J."/>
            <person name="Saltykova A."/>
            <person name="Bonnot C."/>
            <person name="Breuninger H."/>
            <person name="Symeonidi A."/>
            <person name="Radhakrishnan G.V."/>
            <person name="Van Nieuwerburgh F."/>
            <person name="Deforce D."/>
            <person name="Chang C."/>
            <person name="Karol K.G."/>
            <person name="Hedrich R."/>
            <person name="Ulvskov P."/>
            <person name="Glockner G."/>
            <person name="Delwiche C.F."/>
            <person name="Petrasek J."/>
            <person name="Van de Peer Y."/>
            <person name="Friml J."/>
            <person name="Beilby M."/>
            <person name="Dolan L."/>
            <person name="Kohara Y."/>
            <person name="Sugano S."/>
            <person name="Fujiyama A."/>
            <person name="Delaux P.-M."/>
            <person name="Quint M."/>
            <person name="TheiBen G."/>
            <person name="Hagemann M."/>
            <person name="Harholt J."/>
            <person name="Dunand C."/>
            <person name="Zachgo S."/>
            <person name="Langdale J."/>
            <person name="Maumus F."/>
            <person name="Straeten D.V.D."/>
            <person name="Gould S.B."/>
            <person name="Rensing S.A."/>
        </authorList>
    </citation>
    <scope>NUCLEOTIDE SEQUENCE [LARGE SCALE GENOMIC DNA]</scope>
    <source>
        <strain evidence="2 3">S276</strain>
    </source>
</reference>
<dbReference type="Gramene" id="GBG92202">
    <property type="protein sequence ID" value="GBG92202"/>
    <property type="gene ID" value="CBR_g54647"/>
</dbReference>
<dbReference type="AlphaFoldDB" id="A0A388MCK0"/>
<sequence>MTENLLTQMTIRDELAMKEKVFIDLWGAKSEFHESLVNIPVYEQVESEPENEDDEFPLTEEERLFHHATLAESRAQLATQMAQEKTGEVNKFFQSAFLPLAPSQWIESEASRLNDKVWDLETFNHLAPISINAYRFLASLTDQEMELCEEKALTENIELVKGPYPLTVGAMKLPKVGHFDPLKCSVSTSQLAIRGFCQLKGQEALSELKKIWNVGRPYLKCRCVEMGLTDCKTNITWFDQVLWYLLANLEYLFPPAPSLRARKRAMRNFMKTTWRVPILTSVVFAEMRHIMQKMAKSVLDNPARRQETILDDQAIMTRKFPRKMTALILPYKYIRSPKKRQQVCNDDQRRTKRKDNTILSYYVRPEVAANKANNASASQTPESDAEPSPIPACNLPLECTPQSTITTQVETTSSTVSRPIRRSPRTQTIKSLFGK</sequence>
<protein>
    <submittedName>
        <fullName evidence="2">Uncharacterized protein</fullName>
    </submittedName>
</protein>
<feature type="compositionally biased region" description="Low complexity" evidence="1">
    <location>
        <begin position="400"/>
        <end position="417"/>
    </location>
</feature>
<proteinExistence type="predicted"/>
<dbReference type="EMBL" id="BFEA01001015">
    <property type="protein sequence ID" value="GBG92202.1"/>
    <property type="molecule type" value="Genomic_DNA"/>
</dbReference>
<gene>
    <name evidence="2" type="ORF">CBR_g54647</name>
</gene>
<comment type="caution">
    <text evidence="2">The sequence shown here is derived from an EMBL/GenBank/DDBJ whole genome shotgun (WGS) entry which is preliminary data.</text>
</comment>
<feature type="region of interest" description="Disordered" evidence="1">
    <location>
        <begin position="370"/>
        <end position="435"/>
    </location>
</feature>
<evidence type="ECO:0000313" key="2">
    <source>
        <dbReference type="EMBL" id="GBG92202.1"/>
    </source>
</evidence>
<keyword evidence="3" id="KW-1185">Reference proteome</keyword>
<evidence type="ECO:0000256" key="1">
    <source>
        <dbReference type="SAM" id="MobiDB-lite"/>
    </source>
</evidence>
<accession>A0A388MCK0</accession>